<dbReference type="GO" id="GO:0004497">
    <property type="term" value="F:monooxygenase activity"/>
    <property type="evidence" value="ECO:0007669"/>
    <property type="project" value="UniProtKB-KW"/>
</dbReference>
<dbReference type="Pfam" id="PF01494">
    <property type="entry name" value="FAD_binding_3"/>
    <property type="match status" value="1"/>
</dbReference>
<dbReference type="InterPro" id="IPR036188">
    <property type="entry name" value="FAD/NAD-bd_sf"/>
</dbReference>
<feature type="domain" description="FAD-binding" evidence="4">
    <location>
        <begin position="6"/>
        <end position="320"/>
    </location>
</feature>
<evidence type="ECO:0000256" key="2">
    <source>
        <dbReference type="ARBA" id="ARBA00023033"/>
    </source>
</evidence>
<dbReference type="PANTHER" id="PTHR45934:SF1">
    <property type="entry name" value="OS04G0423100 PROTEIN"/>
    <property type="match status" value="1"/>
</dbReference>
<keyword evidence="6" id="KW-1185">Reference proteome</keyword>
<dbReference type="STRING" id="3775.A0A1Q3B4V1"/>
<dbReference type="GO" id="GO:0071949">
    <property type="term" value="F:FAD binding"/>
    <property type="evidence" value="ECO:0007669"/>
    <property type="project" value="InterPro"/>
</dbReference>
<dbReference type="InterPro" id="IPR044560">
    <property type="entry name" value="MOase"/>
</dbReference>
<evidence type="ECO:0000259" key="4">
    <source>
        <dbReference type="Pfam" id="PF01494"/>
    </source>
</evidence>
<dbReference type="OrthoDB" id="1878542at2759"/>
<keyword evidence="2" id="KW-0503">Monooxygenase</keyword>
<protein>
    <submittedName>
        <fullName evidence="5">FAD_binding_3 domain-containing protein</fullName>
    </submittedName>
</protein>
<organism evidence="5 6">
    <name type="scientific">Cephalotus follicularis</name>
    <name type="common">Albany pitcher plant</name>
    <dbReference type="NCBI Taxonomy" id="3775"/>
    <lineage>
        <taxon>Eukaryota</taxon>
        <taxon>Viridiplantae</taxon>
        <taxon>Streptophyta</taxon>
        <taxon>Embryophyta</taxon>
        <taxon>Tracheophyta</taxon>
        <taxon>Spermatophyta</taxon>
        <taxon>Magnoliopsida</taxon>
        <taxon>eudicotyledons</taxon>
        <taxon>Gunneridae</taxon>
        <taxon>Pentapetalae</taxon>
        <taxon>rosids</taxon>
        <taxon>fabids</taxon>
        <taxon>Oxalidales</taxon>
        <taxon>Cephalotaceae</taxon>
        <taxon>Cephalotus</taxon>
    </lineage>
</organism>
<dbReference type="InterPro" id="IPR002938">
    <property type="entry name" value="FAD-bd"/>
</dbReference>
<evidence type="ECO:0000313" key="6">
    <source>
        <dbReference type="Proteomes" id="UP000187406"/>
    </source>
</evidence>
<comment type="similarity">
    <text evidence="3">Belongs to the 3-hydroxybenzoate 6-hydroxylase family.</text>
</comment>
<name>A0A1Q3B4V1_CEPFO</name>
<proteinExistence type="inferred from homology"/>
<evidence type="ECO:0000313" key="5">
    <source>
        <dbReference type="EMBL" id="GAV62990.1"/>
    </source>
</evidence>
<evidence type="ECO:0000256" key="3">
    <source>
        <dbReference type="ARBA" id="ARBA00024018"/>
    </source>
</evidence>
<reference evidence="6" key="1">
    <citation type="submission" date="2016-04" db="EMBL/GenBank/DDBJ databases">
        <title>Cephalotus genome sequencing.</title>
        <authorList>
            <person name="Fukushima K."/>
            <person name="Hasebe M."/>
            <person name="Fang X."/>
        </authorList>
    </citation>
    <scope>NUCLEOTIDE SEQUENCE [LARGE SCALE GENOMIC DNA]</scope>
    <source>
        <strain evidence="6">cv. St1</strain>
    </source>
</reference>
<evidence type="ECO:0000256" key="1">
    <source>
        <dbReference type="ARBA" id="ARBA00023002"/>
    </source>
</evidence>
<dbReference type="Gene3D" id="3.50.50.60">
    <property type="entry name" value="FAD/NAD(P)-binding domain"/>
    <property type="match status" value="1"/>
</dbReference>
<dbReference type="PRINTS" id="PR00420">
    <property type="entry name" value="RNGMNOXGNASE"/>
</dbReference>
<dbReference type="EMBL" id="BDDD01000287">
    <property type="protein sequence ID" value="GAV62990.1"/>
    <property type="molecule type" value="Genomic_DNA"/>
</dbReference>
<keyword evidence="1" id="KW-0560">Oxidoreductase</keyword>
<dbReference type="SUPFAM" id="SSF51905">
    <property type="entry name" value="FAD/NAD(P)-binding domain"/>
    <property type="match status" value="1"/>
</dbReference>
<dbReference type="PANTHER" id="PTHR45934">
    <property type="entry name" value="FAD/NAD(P)-BINDING OXIDOREDUCTASE FAMILY PROTEIN"/>
    <property type="match status" value="1"/>
</dbReference>
<dbReference type="InParanoid" id="A0A1Q3B4V1"/>
<dbReference type="AlphaFoldDB" id="A0A1Q3B4V1"/>
<dbReference type="Proteomes" id="UP000187406">
    <property type="component" value="Unassembled WGS sequence"/>
</dbReference>
<feature type="non-terminal residue" evidence="5">
    <location>
        <position position="412"/>
    </location>
</feature>
<accession>A0A1Q3B4V1</accession>
<gene>
    <name evidence="5" type="ORF">CFOL_v3_06512</name>
</gene>
<comment type="caution">
    <text evidence="5">The sequence shown here is derived from an EMBL/GenBank/DDBJ whole genome shotgun (WGS) entry which is preliminary data.</text>
</comment>
<sequence>MEIVEDVVIVGAGIAGLATAVAMKRVGVRALVLERSDGLRATGAAIGLFPNAWLALDALGVSHKLTSIYAPLKKVSVTNVRTGLIQDTYFSGTERINGAPRLVHRKVLLETLANELPIDTIRFSSKLATIKSQAHEAGSPIAIIHLEDKTVIKAKVLIGCDGVHSVVARWLGIAPPVHSGRSAVRGLSVFPQGHGLQETQQFVDLGKRAGFAPLNDKEAYWFLTCLSPPQAKNPELIQKEVIENYAKDFPSSFLDMVKHSDVSTLSWAPLMLRYPWNIVLGNLSKGNITVAGDAMHPMTPDLGQGGCSALEDAVVLGRHIGLSFVKNGRLVPKEMPLAIQGYLKERKWRVAGLVILSYLSGWVQSGSNWLTNFLRYFFYRFFFSRIRSVVYYDCGKLPSVSSSVSNDSSKID</sequence>